<protein>
    <submittedName>
        <fullName evidence="2">Uncharacterized protein</fullName>
    </submittedName>
</protein>
<dbReference type="AlphaFoldDB" id="G4U1M3"/>
<name>G4U1M3_SERID</name>
<evidence type="ECO:0000313" key="2">
    <source>
        <dbReference type="EMBL" id="CCA77466.1"/>
    </source>
</evidence>
<feature type="compositionally biased region" description="Basic and acidic residues" evidence="1">
    <location>
        <begin position="1"/>
        <end position="17"/>
    </location>
</feature>
<organism evidence="2 3">
    <name type="scientific">Serendipita indica (strain DSM 11827)</name>
    <name type="common">Root endophyte fungus</name>
    <name type="synonym">Piriformospora indica</name>
    <dbReference type="NCBI Taxonomy" id="1109443"/>
    <lineage>
        <taxon>Eukaryota</taxon>
        <taxon>Fungi</taxon>
        <taxon>Dikarya</taxon>
        <taxon>Basidiomycota</taxon>
        <taxon>Agaricomycotina</taxon>
        <taxon>Agaricomycetes</taxon>
        <taxon>Sebacinales</taxon>
        <taxon>Serendipitaceae</taxon>
        <taxon>Serendipita</taxon>
    </lineage>
</organism>
<dbReference type="InParanoid" id="G4U1M3"/>
<feature type="compositionally biased region" description="Low complexity" evidence="1">
    <location>
        <begin position="26"/>
        <end position="35"/>
    </location>
</feature>
<proteinExistence type="predicted"/>
<keyword evidence="3" id="KW-1185">Reference proteome</keyword>
<evidence type="ECO:0000256" key="1">
    <source>
        <dbReference type="SAM" id="MobiDB-lite"/>
    </source>
</evidence>
<comment type="caution">
    <text evidence="2">The sequence shown here is derived from an EMBL/GenBank/DDBJ whole genome shotgun (WGS) entry which is preliminary data.</text>
</comment>
<feature type="region of interest" description="Disordered" evidence="1">
    <location>
        <begin position="1"/>
        <end position="40"/>
    </location>
</feature>
<dbReference type="HOGENOM" id="CLU_000288_6_5_1"/>
<dbReference type="Proteomes" id="UP000007148">
    <property type="component" value="Unassembled WGS sequence"/>
</dbReference>
<accession>G4U1M3</accession>
<evidence type="ECO:0000313" key="3">
    <source>
        <dbReference type="Proteomes" id="UP000007148"/>
    </source>
</evidence>
<gene>
    <name evidence="2" type="ORF">PIIN_11443</name>
</gene>
<dbReference type="EMBL" id="CAFZ01001629">
    <property type="protein sequence ID" value="CCA77466.1"/>
    <property type="molecule type" value="Genomic_DNA"/>
</dbReference>
<reference evidence="2 3" key="1">
    <citation type="journal article" date="2011" name="PLoS Pathog.">
        <title>Endophytic Life Strategies Decoded by Genome and Transcriptome Analyses of the Mutualistic Root Symbiont Piriformospora indica.</title>
        <authorList>
            <person name="Zuccaro A."/>
            <person name="Lahrmann U."/>
            <person name="Guldener U."/>
            <person name="Langen G."/>
            <person name="Pfiffi S."/>
            <person name="Biedenkopf D."/>
            <person name="Wong P."/>
            <person name="Samans B."/>
            <person name="Grimm C."/>
            <person name="Basiewicz M."/>
            <person name="Murat C."/>
            <person name="Martin F."/>
            <person name="Kogel K.H."/>
        </authorList>
    </citation>
    <scope>NUCLEOTIDE SEQUENCE [LARGE SCALE GENOMIC DNA]</scope>
    <source>
        <strain evidence="2 3">DSM 11827</strain>
    </source>
</reference>
<dbReference type="OrthoDB" id="3329069at2759"/>
<sequence>MSMSWFERKGKTPRSKDTSNQPGPQSNASSPSTSSRSDRVRDTAIPILDLVANISEASDALASLKAACRATKQILEIARAAQNNKNDWKRLFERLQGHLESMESQIAIFEEYPEKNHQVDDSLRQPLLVYVRQV</sequence>